<keyword evidence="2" id="KW-1185">Reference proteome</keyword>
<gene>
    <name evidence="1" type="ORF">HERIO_292</name>
</gene>
<dbReference type="VEuPathDB" id="MicrosporidiaDB:HERIO_292"/>
<reference evidence="1 2" key="1">
    <citation type="journal article" date="2017" name="Environ. Microbiol.">
        <title>Decay of the glycolytic pathway and adaptation to intranuclear parasitism within Enterocytozoonidae microsporidia.</title>
        <authorList>
            <person name="Wiredu Boakye D."/>
            <person name="Jaroenlak P."/>
            <person name="Prachumwat A."/>
            <person name="Williams T.A."/>
            <person name="Bateman K.S."/>
            <person name="Itsathitphaisarn O."/>
            <person name="Sritunyalucksana K."/>
            <person name="Paszkiewicz K.H."/>
            <person name="Moore K.A."/>
            <person name="Stentiford G.D."/>
            <person name="Williams B.A."/>
        </authorList>
    </citation>
    <scope>NUCLEOTIDE SEQUENCE [LARGE SCALE GENOMIC DNA]</scope>
    <source>
        <strain evidence="1 2">GB1</strain>
    </source>
</reference>
<comment type="caution">
    <text evidence="1">The sequence shown here is derived from an EMBL/GenBank/DDBJ whole genome shotgun (WGS) entry which is preliminary data.</text>
</comment>
<evidence type="ECO:0000313" key="2">
    <source>
        <dbReference type="Proteomes" id="UP000192356"/>
    </source>
</evidence>
<sequence>MKSLFFIALLYSTSNHPINNRVNVEENNVNTLTDPSLFLRNFIHNIRIHVPHTIHESNLYKFLKTEKKIILHAIRIIKKEENRNGFIFFNQYEKSLLENLFSTNINYEKLQKYNVFLNYMFTFLKIVFRLKYLYYLGFYTKFDRENIVRDEMLKYLDETYKICHARNFIINLDLINTRKLKLDLFELRNNNTRVQQEVINFIYHKLDCQFIYFNHNKNECILRGLNYFKWNIRKFMNLI</sequence>
<name>A0A1X0QDH5_9MICR</name>
<evidence type="ECO:0000313" key="1">
    <source>
        <dbReference type="EMBL" id="ORD97828.1"/>
    </source>
</evidence>
<organism evidence="1 2">
    <name type="scientific">Hepatospora eriocheir</name>
    <dbReference type="NCBI Taxonomy" id="1081669"/>
    <lineage>
        <taxon>Eukaryota</taxon>
        <taxon>Fungi</taxon>
        <taxon>Fungi incertae sedis</taxon>
        <taxon>Microsporidia</taxon>
        <taxon>Hepatosporidae</taxon>
        <taxon>Hepatospora</taxon>
    </lineage>
</organism>
<protein>
    <submittedName>
        <fullName evidence="1">Uncharacterized protein</fullName>
    </submittedName>
</protein>
<dbReference type="VEuPathDB" id="MicrosporidiaDB:A0H76_1013"/>
<proteinExistence type="predicted"/>
<accession>A0A1X0QDH5</accession>
<dbReference type="Proteomes" id="UP000192356">
    <property type="component" value="Unassembled WGS sequence"/>
</dbReference>
<dbReference type="EMBL" id="LVKB01000008">
    <property type="protein sequence ID" value="ORD97828.1"/>
    <property type="molecule type" value="Genomic_DNA"/>
</dbReference>
<dbReference type="AlphaFoldDB" id="A0A1X0QDH5"/>
<dbReference type="VEuPathDB" id="MicrosporidiaDB:A0H76_2869"/>